<protein>
    <submittedName>
        <fullName evidence="11">Uncharacterized protein</fullName>
    </submittedName>
</protein>
<dbReference type="CDD" id="cd02248">
    <property type="entry name" value="Peptidase_C1A"/>
    <property type="match status" value="1"/>
</dbReference>
<evidence type="ECO:0000313" key="12">
    <source>
        <dbReference type="Proteomes" id="UP000594263"/>
    </source>
</evidence>
<dbReference type="InterPro" id="IPR025661">
    <property type="entry name" value="Pept_asp_AS"/>
</dbReference>
<feature type="region of interest" description="Disordered" evidence="7">
    <location>
        <begin position="96"/>
        <end position="117"/>
    </location>
</feature>
<dbReference type="InterPro" id="IPR039417">
    <property type="entry name" value="Peptidase_C1A_papain-like"/>
</dbReference>
<dbReference type="PROSITE" id="PS00639">
    <property type="entry name" value="THIOL_PROTEASE_HIS"/>
    <property type="match status" value="1"/>
</dbReference>
<feature type="domain" description="Peptidase C1A papain C-terminal" evidence="9">
    <location>
        <begin position="119"/>
        <end position="337"/>
    </location>
</feature>
<keyword evidence="12" id="KW-1185">Reference proteome</keyword>
<dbReference type="EnsemblPlants" id="Kaladp0053s0107.1.v1.1">
    <property type="protein sequence ID" value="Kaladp0053s0107.1.v1.1"/>
    <property type="gene ID" value="Kaladp0053s0107.v1.1"/>
</dbReference>
<dbReference type="Proteomes" id="UP000594263">
    <property type="component" value="Unplaced"/>
</dbReference>
<evidence type="ECO:0000256" key="3">
    <source>
        <dbReference type="ARBA" id="ARBA00022729"/>
    </source>
</evidence>
<feature type="domain" description="Cathepsin propeptide inhibitor" evidence="10">
    <location>
        <begin position="28"/>
        <end position="83"/>
    </location>
</feature>
<dbReference type="InterPro" id="IPR000668">
    <property type="entry name" value="Peptidase_C1A_C"/>
</dbReference>
<dbReference type="Pfam" id="PF00112">
    <property type="entry name" value="Peptidase_C1"/>
    <property type="match status" value="1"/>
</dbReference>
<dbReference type="SMART" id="SM00645">
    <property type="entry name" value="Pept_C1"/>
    <property type="match status" value="1"/>
</dbReference>
<dbReference type="InterPro" id="IPR025660">
    <property type="entry name" value="Pept_his_AS"/>
</dbReference>
<dbReference type="Pfam" id="PF08246">
    <property type="entry name" value="Inhibitor_I29"/>
    <property type="match status" value="1"/>
</dbReference>
<dbReference type="PRINTS" id="PR00705">
    <property type="entry name" value="PAPAIN"/>
</dbReference>
<dbReference type="InterPro" id="IPR013128">
    <property type="entry name" value="Peptidase_C1A"/>
</dbReference>
<organism evidence="11 12">
    <name type="scientific">Kalanchoe fedtschenkoi</name>
    <name type="common">Lavender scallops</name>
    <name type="synonym">South American air plant</name>
    <dbReference type="NCBI Taxonomy" id="63787"/>
    <lineage>
        <taxon>Eukaryota</taxon>
        <taxon>Viridiplantae</taxon>
        <taxon>Streptophyta</taxon>
        <taxon>Embryophyta</taxon>
        <taxon>Tracheophyta</taxon>
        <taxon>Spermatophyta</taxon>
        <taxon>Magnoliopsida</taxon>
        <taxon>eudicotyledons</taxon>
        <taxon>Gunneridae</taxon>
        <taxon>Pentapetalae</taxon>
        <taxon>Saxifragales</taxon>
        <taxon>Crassulaceae</taxon>
        <taxon>Kalanchoe</taxon>
    </lineage>
</organism>
<keyword evidence="2" id="KW-0645">Protease</keyword>
<evidence type="ECO:0000256" key="8">
    <source>
        <dbReference type="SAM" id="SignalP"/>
    </source>
</evidence>
<evidence type="ECO:0000256" key="6">
    <source>
        <dbReference type="ARBA" id="ARBA00023157"/>
    </source>
</evidence>
<accession>A0A7N0U2T2</accession>
<dbReference type="InterPro" id="IPR013201">
    <property type="entry name" value="Prot_inhib_I29"/>
</dbReference>
<dbReference type="SMART" id="SM00848">
    <property type="entry name" value="Inhibitor_I29"/>
    <property type="match status" value="1"/>
</dbReference>
<sequence>MLFCLSAMITLILCASAVLTSSVSATLHSKWMNKYGRVYGSREEMEGRFQTFKKNLKTLNVLKGNRPYELELNEFADMSDEEFDETIYMSMSGLLPSEDGHRNEETSDGGVVEKEDVPLPDSVDWRTRGAVTGVKNQGRCGSCWAFSVVAAVEGASAIKTGKLISLSEQQLLDCDTTNFACEGGYPCRAFQWIIDNKGINSGDAYGYKARKSTCDTSLASPLASKAIITRYVNVSRYDERAVLAAVANQPVTVLVAVGSFDFRFYRSGVFTGQCGPRINHAITLVGYGVSEDGTKFWIAKNSWGPQWGENGYIRMKREIDGDNGGLCGLAKYPTYPVV</sequence>
<feature type="chain" id="PRO_5029497517" evidence="8">
    <location>
        <begin position="26"/>
        <end position="338"/>
    </location>
</feature>
<evidence type="ECO:0000256" key="5">
    <source>
        <dbReference type="ARBA" id="ARBA00022807"/>
    </source>
</evidence>
<dbReference type="PROSITE" id="PS00139">
    <property type="entry name" value="THIOL_PROTEASE_CYS"/>
    <property type="match status" value="1"/>
</dbReference>
<dbReference type="SUPFAM" id="SSF54001">
    <property type="entry name" value="Cysteine proteinases"/>
    <property type="match status" value="1"/>
</dbReference>
<evidence type="ECO:0000256" key="7">
    <source>
        <dbReference type="SAM" id="MobiDB-lite"/>
    </source>
</evidence>
<keyword evidence="5" id="KW-0788">Thiol protease</keyword>
<dbReference type="InterPro" id="IPR038765">
    <property type="entry name" value="Papain-like_cys_pep_sf"/>
</dbReference>
<keyword evidence="6" id="KW-1015">Disulfide bond</keyword>
<dbReference type="Gene3D" id="3.90.70.10">
    <property type="entry name" value="Cysteine proteinases"/>
    <property type="match status" value="1"/>
</dbReference>
<dbReference type="GO" id="GO:0008234">
    <property type="term" value="F:cysteine-type peptidase activity"/>
    <property type="evidence" value="ECO:0007669"/>
    <property type="project" value="UniProtKB-KW"/>
</dbReference>
<evidence type="ECO:0000256" key="4">
    <source>
        <dbReference type="ARBA" id="ARBA00022801"/>
    </source>
</evidence>
<dbReference type="AlphaFoldDB" id="A0A7N0U2T2"/>
<evidence type="ECO:0000259" key="9">
    <source>
        <dbReference type="SMART" id="SM00645"/>
    </source>
</evidence>
<keyword evidence="3 8" id="KW-0732">Signal</keyword>
<dbReference type="GO" id="GO:0006508">
    <property type="term" value="P:proteolysis"/>
    <property type="evidence" value="ECO:0007669"/>
    <property type="project" value="UniProtKB-KW"/>
</dbReference>
<evidence type="ECO:0000313" key="11">
    <source>
        <dbReference type="EnsemblPlants" id="Kaladp0053s0107.1.v1.1"/>
    </source>
</evidence>
<dbReference type="FunFam" id="3.90.70.10:FF:000067">
    <property type="entry name" value="Senescence-specific cysteine protease"/>
    <property type="match status" value="1"/>
</dbReference>
<dbReference type="PANTHER" id="PTHR12411">
    <property type="entry name" value="CYSTEINE PROTEASE FAMILY C1-RELATED"/>
    <property type="match status" value="1"/>
</dbReference>
<proteinExistence type="inferred from homology"/>
<dbReference type="PROSITE" id="PS00640">
    <property type="entry name" value="THIOL_PROTEASE_ASN"/>
    <property type="match status" value="1"/>
</dbReference>
<keyword evidence="4" id="KW-0378">Hydrolase</keyword>
<name>A0A7N0U2T2_KALFE</name>
<comment type="similarity">
    <text evidence="1">Belongs to the peptidase C1 family.</text>
</comment>
<dbReference type="OMA" id="TWAICPL"/>
<evidence type="ECO:0000259" key="10">
    <source>
        <dbReference type="SMART" id="SM00848"/>
    </source>
</evidence>
<evidence type="ECO:0000256" key="1">
    <source>
        <dbReference type="ARBA" id="ARBA00008455"/>
    </source>
</evidence>
<dbReference type="Gramene" id="Kaladp0053s0107.1.v1.1">
    <property type="protein sequence ID" value="Kaladp0053s0107.1.v1.1"/>
    <property type="gene ID" value="Kaladp0053s0107.v1.1"/>
</dbReference>
<evidence type="ECO:0000256" key="2">
    <source>
        <dbReference type="ARBA" id="ARBA00022670"/>
    </source>
</evidence>
<reference evidence="11" key="1">
    <citation type="submission" date="2021-01" db="UniProtKB">
        <authorList>
            <consortium name="EnsemblPlants"/>
        </authorList>
    </citation>
    <scope>IDENTIFICATION</scope>
</reference>
<feature type="compositionally biased region" description="Basic and acidic residues" evidence="7">
    <location>
        <begin position="98"/>
        <end position="117"/>
    </location>
</feature>
<feature type="signal peptide" evidence="8">
    <location>
        <begin position="1"/>
        <end position="25"/>
    </location>
</feature>
<dbReference type="InterPro" id="IPR000169">
    <property type="entry name" value="Pept_cys_AS"/>
</dbReference>